<comment type="caution">
    <text evidence="1">The sequence shown here is derived from an EMBL/GenBank/DDBJ whole genome shotgun (WGS) entry which is preliminary data.</text>
</comment>
<protein>
    <submittedName>
        <fullName evidence="1">Uncharacterized protein</fullName>
    </submittedName>
</protein>
<name>A0AAV6YK33_ENGPU</name>
<sequence length="89" mass="10221">MNNMQIVCNTETSKENWTPQMLFGALGGIYKTLKNPKFWKLMRFIIICVARSSILNLDVLCVNSLWGVKTFAAHCMLHVFTQWNVAARL</sequence>
<dbReference type="AlphaFoldDB" id="A0AAV6YK33"/>
<proteinExistence type="predicted"/>
<dbReference type="Proteomes" id="UP000824782">
    <property type="component" value="Unassembled WGS sequence"/>
</dbReference>
<reference evidence="1" key="1">
    <citation type="thesis" date="2020" institute="ProQuest LLC" country="789 East Eisenhower Parkway, Ann Arbor, MI, USA">
        <title>Comparative Genomics and Chromosome Evolution.</title>
        <authorList>
            <person name="Mudd A.B."/>
        </authorList>
    </citation>
    <scope>NUCLEOTIDE SEQUENCE</scope>
    <source>
        <strain evidence="1">237g6f4</strain>
        <tissue evidence="1">Blood</tissue>
    </source>
</reference>
<accession>A0AAV6YK33</accession>
<keyword evidence="2" id="KW-1185">Reference proteome</keyword>
<organism evidence="1 2">
    <name type="scientific">Engystomops pustulosus</name>
    <name type="common">Tungara frog</name>
    <name type="synonym">Physalaemus pustulosus</name>
    <dbReference type="NCBI Taxonomy" id="76066"/>
    <lineage>
        <taxon>Eukaryota</taxon>
        <taxon>Metazoa</taxon>
        <taxon>Chordata</taxon>
        <taxon>Craniata</taxon>
        <taxon>Vertebrata</taxon>
        <taxon>Euteleostomi</taxon>
        <taxon>Amphibia</taxon>
        <taxon>Batrachia</taxon>
        <taxon>Anura</taxon>
        <taxon>Neobatrachia</taxon>
        <taxon>Hyloidea</taxon>
        <taxon>Leptodactylidae</taxon>
        <taxon>Leiuperinae</taxon>
        <taxon>Engystomops</taxon>
    </lineage>
</organism>
<evidence type="ECO:0000313" key="1">
    <source>
        <dbReference type="EMBL" id="KAG8537316.1"/>
    </source>
</evidence>
<gene>
    <name evidence="1" type="ORF">GDO81_024719</name>
</gene>
<evidence type="ECO:0000313" key="2">
    <source>
        <dbReference type="Proteomes" id="UP000824782"/>
    </source>
</evidence>
<dbReference type="EMBL" id="WNYA01031502">
    <property type="protein sequence ID" value="KAG8537316.1"/>
    <property type="molecule type" value="Genomic_DNA"/>
</dbReference>